<feature type="domain" description="ABC transporter" evidence="7">
    <location>
        <begin position="2"/>
        <end position="222"/>
    </location>
</feature>
<dbReference type="FunFam" id="3.40.50.300:FF:000056">
    <property type="entry name" value="Cell division ATP-binding protein FtsE"/>
    <property type="match status" value="1"/>
</dbReference>
<evidence type="ECO:0000256" key="5">
    <source>
        <dbReference type="ARBA" id="ARBA00022741"/>
    </source>
</evidence>
<keyword evidence="9" id="KW-1185">Reference proteome</keyword>
<dbReference type="GO" id="GO:0016887">
    <property type="term" value="F:ATP hydrolysis activity"/>
    <property type="evidence" value="ECO:0007669"/>
    <property type="project" value="InterPro"/>
</dbReference>
<evidence type="ECO:0000256" key="2">
    <source>
        <dbReference type="ARBA" id="ARBA00005417"/>
    </source>
</evidence>
<dbReference type="InterPro" id="IPR003593">
    <property type="entry name" value="AAA+_ATPase"/>
</dbReference>
<dbReference type="EMBL" id="PDKO01000007">
    <property type="protein sequence ID" value="RXJ62688.1"/>
    <property type="molecule type" value="Genomic_DNA"/>
</dbReference>
<evidence type="ECO:0000259" key="7">
    <source>
        <dbReference type="PROSITE" id="PS50893"/>
    </source>
</evidence>
<comment type="similarity">
    <text evidence="2">Belongs to the ABC transporter superfamily.</text>
</comment>
<dbReference type="InterPro" id="IPR027417">
    <property type="entry name" value="P-loop_NTPase"/>
</dbReference>
<keyword evidence="6 8" id="KW-0067">ATP-binding</keyword>
<dbReference type="InterPro" id="IPR015854">
    <property type="entry name" value="ABC_transpr_LolD-like"/>
</dbReference>
<evidence type="ECO:0000256" key="6">
    <source>
        <dbReference type="ARBA" id="ARBA00022840"/>
    </source>
</evidence>
<keyword evidence="5" id="KW-0547">Nucleotide-binding</keyword>
<dbReference type="Proteomes" id="UP000290191">
    <property type="component" value="Unassembled WGS sequence"/>
</dbReference>
<dbReference type="GO" id="GO:0022857">
    <property type="term" value="F:transmembrane transporter activity"/>
    <property type="evidence" value="ECO:0007669"/>
    <property type="project" value="TreeGrafter"/>
</dbReference>
<accession>A0A4V1LPX2</accession>
<dbReference type="GO" id="GO:0005524">
    <property type="term" value="F:ATP binding"/>
    <property type="evidence" value="ECO:0007669"/>
    <property type="project" value="UniProtKB-KW"/>
</dbReference>
<comment type="function">
    <text evidence="1">Part of the ABC transporter FtsEX involved in cellular division. Important for assembly or stability of the septal ring.</text>
</comment>
<evidence type="ECO:0000313" key="8">
    <source>
        <dbReference type="EMBL" id="RXJ62688.1"/>
    </source>
</evidence>
<dbReference type="GO" id="GO:0005886">
    <property type="term" value="C:plasma membrane"/>
    <property type="evidence" value="ECO:0007669"/>
    <property type="project" value="TreeGrafter"/>
</dbReference>
<dbReference type="InterPro" id="IPR017911">
    <property type="entry name" value="MacB-like_ATP-bd"/>
</dbReference>
<evidence type="ECO:0000313" key="9">
    <source>
        <dbReference type="Proteomes" id="UP000290191"/>
    </source>
</evidence>
<dbReference type="PANTHER" id="PTHR24220:SF692">
    <property type="entry name" value="ABC TRANSPORTER DOMAIN-CONTAINING PROTEIN"/>
    <property type="match status" value="1"/>
</dbReference>
<comment type="caution">
    <text evidence="8">The sequence shown here is derived from an EMBL/GenBank/DDBJ whole genome shotgun (WGS) entry which is preliminary data.</text>
</comment>
<dbReference type="InterPro" id="IPR003439">
    <property type="entry name" value="ABC_transporter-like_ATP-bd"/>
</dbReference>
<organism evidence="8 9">
    <name type="scientific">Halarcobacter anaerophilus</name>
    <dbReference type="NCBI Taxonomy" id="877500"/>
    <lineage>
        <taxon>Bacteria</taxon>
        <taxon>Pseudomonadati</taxon>
        <taxon>Campylobacterota</taxon>
        <taxon>Epsilonproteobacteria</taxon>
        <taxon>Campylobacterales</taxon>
        <taxon>Arcobacteraceae</taxon>
        <taxon>Halarcobacter</taxon>
    </lineage>
</organism>
<proteinExistence type="inferred from homology"/>
<dbReference type="PANTHER" id="PTHR24220">
    <property type="entry name" value="IMPORT ATP-BINDING PROTEIN"/>
    <property type="match status" value="1"/>
</dbReference>
<dbReference type="Pfam" id="PF00005">
    <property type="entry name" value="ABC_tran"/>
    <property type="match status" value="1"/>
</dbReference>
<protein>
    <recommendedName>
        <fullName evidence="3">Cell division ATP-binding protein FtsE</fullName>
    </recommendedName>
</protein>
<sequence>MIELKNITKDFEVNKNNTVRAVNNINLSIKEGELIVLKGASGSGKSTILSLIASLSKPTKGEVIVNNKRVSKLPDNFASMYRREEIGFIFQKYNLIPTLSVKENILLPLIPKNLCEEEASKLLHSVMKKFKIEHKSDAMVKNLSGGEQQRVAIARSQINNPKIIIADEPTANLDKELSEHFITILKELKSSDKTIIVATHDPLFFELDFVDRIIELANGEIIK</sequence>
<gene>
    <name evidence="8" type="ORF">CRV06_09485</name>
</gene>
<dbReference type="SUPFAM" id="SSF52540">
    <property type="entry name" value="P-loop containing nucleoside triphosphate hydrolases"/>
    <property type="match status" value="1"/>
</dbReference>
<dbReference type="STRING" id="877500.GCA_000935065_02002"/>
<dbReference type="PROSITE" id="PS50893">
    <property type="entry name" value="ABC_TRANSPORTER_2"/>
    <property type="match status" value="1"/>
</dbReference>
<dbReference type="CDD" id="cd03255">
    <property type="entry name" value="ABC_MJ0796_LolCDE_FtsE"/>
    <property type="match status" value="1"/>
</dbReference>
<evidence type="ECO:0000256" key="3">
    <source>
        <dbReference type="ARBA" id="ARBA00020019"/>
    </source>
</evidence>
<name>A0A4V1LPX2_9BACT</name>
<reference evidence="8 9" key="1">
    <citation type="submission" date="2017-10" db="EMBL/GenBank/DDBJ databases">
        <title>Genomics of the genus Arcobacter.</title>
        <authorList>
            <person name="Perez-Cataluna A."/>
            <person name="Figueras M.J."/>
        </authorList>
    </citation>
    <scope>NUCLEOTIDE SEQUENCE [LARGE SCALE GENOMIC DNA]</scope>
    <source>
        <strain evidence="8 9">DSM 24636</strain>
    </source>
</reference>
<dbReference type="SMART" id="SM00382">
    <property type="entry name" value="AAA"/>
    <property type="match status" value="1"/>
</dbReference>
<dbReference type="OrthoDB" id="9809450at2"/>
<evidence type="ECO:0000256" key="1">
    <source>
        <dbReference type="ARBA" id="ARBA00002579"/>
    </source>
</evidence>
<evidence type="ECO:0000256" key="4">
    <source>
        <dbReference type="ARBA" id="ARBA00022448"/>
    </source>
</evidence>
<dbReference type="RefSeq" id="WP_129082282.1">
    <property type="nucleotide sequence ID" value="NZ_CP041070.1"/>
</dbReference>
<dbReference type="AlphaFoldDB" id="A0A4V1LPX2"/>
<dbReference type="Gene3D" id="3.40.50.300">
    <property type="entry name" value="P-loop containing nucleotide triphosphate hydrolases"/>
    <property type="match status" value="1"/>
</dbReference>
<keyword evidence="4" id="KW-0813">Transport</keyword>